<reference evidence="1" key="1">
    <citation type="submission" date="2018-02" db="EMBL/GenBank/DDBJ databases">
        <title>Rhizophora mucronata_Transcriptome.</title>
        <authorList>
            <person name="Meera S.P."/>
            <person name="Sreeshan A."/>
            <person name="Augustine A."/>
        </authorList>
    </citation>
    <scope>NUCLEOTIDE SEQUENCE</scope>
    <source>
        <tissue evidence="1">Leaf</tissue>
    </source>
</reference>
<organism evidence="1">
    <name type="scientific">Rhizophora mucronata</name>
    <name type="common">Asiatic mangrove</name>
    <dbReference type="NCBI Taxonomy" id="61149"/>
    <lineage>
        <taxon>Eukaryota</taxon>
        <taxon>Viridiplantae</taxon>
        <taxon>Streptophyta</taxon>
        <taxon>Embryophyta</taxon>
        <taxon>Tracheophyta</taxon>
        <taxon>Spermatophyta</taxon>
        <taxon>Magnoliopsida</taxon>
        <taxon>eudicotyledons</taxon>
        <taxon>Gunneridae</taxon>
        <taxon>Pentapetalae</taxon>
        <taxon>rosids</taxon>
        <taxon>fabids</taxon>
        <taxon>Malpighiales</taxon>
        <taxon>Rhizophoraceae</taxon>
        <taxon>Rhizophora</taxon>
    </lineage>
</organism>
<protein>
    <submittedName>
        <fullName evidence="1">S-adenosylmethionine decarboxylase proenzyme</fullName>
    </submittedName>
</protein>
<name>A0A2P2IWX6_RHIMU</name>
<proteinExistence type="predicted"/>
<dbReference type="AlphaFoldDB" id="A0A2P2IWX6"/>
<sequence length="36" mass="3953">MGGSIIYQKFVMTGDSGTPRSTLQCCWREEKGEADA</sequence>
<accession>A0A2P2IWX6</accession>
<dbReference type="EMBL" id="GGEC01005241">
    <property type="protein sequence ID" value="MBW85724.1"/>
    <property type="molecule type" value="Transcribed_RNA"/>
</dbReference>
<evidence type="ECO:0000313" key="1">
    <source>
        <dbReference type="EMBL" id="MBW85724.1"/>
    </source>
</evidence>